<dbReference type="Proteomes" id="UP001189122">
    <property type="component" value="Unassembled WGS sequence"/>
</dbReference>
<dbReference type="GO" id="GO:0005643">
    <property type="term" value="C:nuclear pore"/>
    <property type="evidence" value="ECO:0007669"/>
    <property type="project" value="InterPro"/>
</dbReference>
<accession>A0A7I8IQ57</accession>
<keyword evidence="3" id="KW-1185">Reference proteome</keyword>
<feature type="region of interest" description="Disordered" evidence="1">
    <location>
        <begin position="406"/>
        <end position="426"/>
    </location>
</feature>
<proteinExistence type="predicted"/>
<evidence type="ECO:0000313" key="2">
    <source>
        <dbReference type="EMBL" id="CAA2620348.1"/>
    </source>
</evidence>
<dbReference type="InterPro" id="IPR021827">
    <property type="entry name" value="Nup186/Nup192/Nup205"/>
</dbReference>
<feature type="compositionally biased region" description="Polar residues" evidence="1">
    <location>
        <begin position="276"/>
        <end position="295"/>
    </location>
</feature>
<dbReference type="PANTHER" id="PTHR31344:SF15">
    <property type="entry name" value="EEIG1_EHBP1 PROTEIN AMINO-TERMINAL DOMAIN PROTEIN"/>
    <property type="match status" value="1"/>
</dbReference>
<feature type="compositionally biased region" description="Acidic residues" evidence="1">
    <location>
        <begin position="406"/>
        <end position="418"/>
    </location>
</feature>
<evidence type="ECO:0000256" key="1">
    <source>
        <dbReference type="SAM" id="MobiDB-lite"/>
    </source>
</evidence>
<gene>
    <name evidence="2" type="ORF">SI7747_05006517</name>
</gene>
<dbReference type="EMBL" id="LR743592">
    <property type="protein sequence ID" value="CAA2620348.1"/>
    <property type="molecule type" value="Genomic_DNA"/>
</dbReference>
<organism evidence="2">
    <name type="scientific">Spirodela intermedia</name>
    <name type="common">Intermediate duckweed</name>
    <dbReference type="NCBI Taxonomy" id="51605"/>
    <lineage>
        <taxon>Eukaryota</taxon>
        <taxon>Viridiplantae</taxon>
        <taxon>Streptophyta</taxon>
        <taxon>Embryophyta</taxon>
        <taxon>Tracheophyta</taxon>
        <taxon>Spermatophyta</taxon>
        <taxon>Magnoliopsida</taxon>
        <taxon>Liliopsida</taxon>
        <taxon>Araceae</taxon>
        <taxon>Lemnoideae</taxon>
        <taxon>Spirodela</taxon>
    </lineage>
</organism>
<dbReference type="AlphaFoldDB" id="A0A7I8IQ57"/>
<evidence type="ECO:0000313" key="3">
    <source>
        <dbReference type="Proteomes" id="UP001189122"/>
    </source>
</evidence>
<feature type="compositionally biased region" description="Polar residues" evidence="1">
    <location>
        <begin position="9"/>
        <end position="21"/>
    </location>
</feature>
<dbReference type="PANTHER" id="PTHR31344">
    <property type="entry name" value="NUCLEAR PORE COMPLEX PROTEIN NUP205"/>
    <property type="match status" value="1"/>
</dbReference>
<name>A0A7I8IQ57_SPIIN</name>
<reference evidence="2 3" key="1">
    <citation type="submission" date="2019-12" db="EMBL/GenBank/DDBJ databases">
        <authorList>
            <person name="Scholz U."/>
            <person name="Mascher M."/>
            <person name="Fiebig A."/>
        </authorList>
    </citation>
    <scope>NUCLEOTIDE SEQUENCE</scope>
</reference>
<dbReference type="EMBL" id="CACRZD030000005">
    <property type="protein sequence ID" value="CAA6660098.1"/>
    <property type="molecule type" value="Genomic_DNA"/>
</dbReference>
<feature type="region of interest" description="Disordered" evidence="1">
    <location>
        <begin position="268"/>
        <end position="295"/>
    </location>
</feature>
<feature type="region of interest" description="Disordered" evidence="1">
    <location>
        <begin position="1"/>
        <end position="70"/>
    </location>
</feature>
<sequence length="586" mass="64230">MLDRGLRWTVNSGSTVGTPQKSPEEDQGTCDLPQCGKNFAVADGGDPAGKPRSLKSVRSPSLAARNDNSAEDVKEIDVLGDAHHGSKKFRNGGSSFSSKRVNELESRVRMLEAELREAAAVEIGLYSVVAEHGSSAQKVHTPARRLLRLYTRACREESQERRGGAARSAVSGLVLVAKACGNDVPRLTFWLSNAAVLRATVSQGSEPGPLRWESTAKSQKQLSFMEDLGDWEDPNIFISALEKIEAWIFSRVVESLWWQTLTPHMQSADEIDRSKGSSSARNGHGRQSSAKDQNQASFSMELWKRAFKDACERLCPVRAGGHQCGCLPMLPRLIMEQCVARLDVAMFNALLRESGDDIPTDPVSDPITDARVLPIAAGKSSFGAGAQLKNAIGNWSRGLTDWFGIDDDDDNSSEGEGEDDRRREAAAPPKSFRLLNALSDLLMLPKDMLLDESIRREVCPSFGEPVLRRILCGFEPDEFCPDPYRRNFSTPWIHSFPCGAAPVVYSPPPAKAVAEAIGDPRGRPFLSRIGSAVLRKSHTSDDELEELDAPLTLIAADRSRPSTPSPNGGARLTRYHLLREVWRGDD</sequence>
<protein>
    <submittedName>
        <fullName evidence="2">Uncharacterized protein</fullName>
    </submittedName>
</protein>